<evidence type="ECO:0000256" key="4">
    <source>
        <dbReference type="ARBA" id="ARBA00023163"/>
    </source>
</evidence>
<dbReference type="FunFam" id="1.10.10.10:FF:000001">
    <property type="entry name" value="LysR family transcriptional regulator"/>
    <property type="match status" value="1"/>
</dbReference>
<keyword evidence="4" id="KW-0804">Transcription</keyword>
<reference evidence="7" key="1">
    <citation type="journal article" date="2019" name="Int. J. Syst. Evol. Microbiol.">
        <title>The Global Catalogue of Microorganisms (GCM) 10K type strain sequencing project: providing services to taxonomists for standard genome sequencing and annotation.</title>
        <authorList>
            <consortium name="The Broad Institute Genomics Platform"/>
            <consortium name="The Broad Institute Genome Sequencing Center for Infectious Disease"/>
            <person name="Wu L."/>
            <person name="Ma J."/>
        </authorList>
    </citation>
    <scope>NUCLEOTIDE SEQUENCE [LARGE SCALE GENOMIC DNA]</scope>
    <source>
        <strain evidence="7">CGMCC 1.10130</strain>
    </source>
</reference>
<dbReference type="AlphaFoldDB" id="A0A8J2U7H6"/>
<dbReference type="Gene3D" id="3.40.190.290">
    <property type="match status" value="1"/>
</dbReference>
<dbReference type="OrthoDB" id="5721010at2"/>
<dbReference type="Proteomes" id="UP000619743">
    <property type="component" value="Unassembled WGS sequence"/>
</dbReference>
<keyword evidence="2" id="KW-0805">Transcription regulation</keyword>
<organism evidence="6 7">
    <name type="scientific">Neiella marina</name>
    <dbReference type="NCBI Taxonomy" id="508461"/>
    <lineage>
        <taxon>Bacteria</taxon>
        <taxon>Pseudomonadati</taxon>
        <taxon>Pseudomonadota</taxon>
        <taxon>Gammaproteobacteria</taxon>
        <taxon>Alteromonadales</taxon>
        <taxon>Echinimonadaceae</taxon>
        <taxon>Neiella</taxon>
    </lineage>
</organism>
<proteinExistence type="inferred from homology"/>
<dbReference type="RefSeq" id="WP_087506597.1">
    <property type="nucleotide sequence ID" value="NZ_BMDX01000015.1"/>
</dbReference>
<dbReference type="InterPro" id="IPR005119">
    <property type="entry name" value="LysR_subst-bd"/>
</dbReference>
<evidence type="ECO:0000256" key="3">
    <source>
        <dbReference type="ARBA" id="ARBA00023125"/>
    </source>
</evidence>
<dbReference type="PANTHER" id="PTHR30537">
    <property type="entry name" value="HTH-TYPE TRANSCRIPTIONAL REGULATOR"/>
    <property type="match status" value="1"/>
</dbReference>
<gene>
    <name evidence="6" type="ORF">GCM10011369_27470</name>
</gene>
<feature type="domain" description="HTH lysR-type" evidence="5">
    <location>
        <begin position="1"/>
        <end position="59"/>
    </location>
</feature>
<dbReference type="Pfam" id="PF00126">
    <property type="entry name" value="HTH_1"/>
    <property type="match status" value="1"/>
</dbReference>
<dbReference type="InterPro" id="IPR036390">
    <property type="entry name" value="WH_DNA-bd_sf"/>
</dbReference>
<dbReference type="GO" id="GO:0043565">
    <property type="term" value="F:sequence-specific DNA binding"/>
    <property type="evidence" value="ECO:0007669"/>
    <property type="project" value="TreeGrafter"/>
</dbReference>
<comment type="similarity">
    <text evidence="1">Belongs to the LysR transcriptional regulatory family.</text>
</comment>
<name>A0A8J2U7H6_9GAMM</name>
<dbReference type="InterPro" id="IPR036388">
    <property type="entry name" value="WH-like_DNA-bd_sf"/>
</dbReference>
<evidence type="ECO:0000313" key="7">
    <source>
        <dbReference type="Proteomes" id="UP000619743"/>
    </source>
</evidence>
<evidence type="ECO:0000259" key="5">
    <source>
        <dbReference type="PROSITE" id="PS50931"/>
    </source>
</evidence>
<dbReference type="EMBL" id="BMDX01000015">
    <property type="protein sequence ID" value="GGA83961.1"/>
    <property type="molecule type" value="Genomic_DNA"/>
</dbReference>
<evidence type="ECO:0000313" key="6">
    <source>
        <dbReference type="EMBL" id="GGA83961.1"/>
    </source>
</evidence>
<accession>A0A8J2U7H6</accession>
<dbReference type="CDD" id="cd08471">
    <property type="entry name" value="PBP2_CrgA_like_2"/>
    <property type="match status" value="1"/>
</dbReference>
<dbReference type="InterPro" id="IPR058163">
    <property type="entry name" value="LysR-type_TF_proteobact-type"/>
</dbReference>
<comment type="caution">
    <text evidence="6">The sequence shown here is derived from an EMBL/GenBank/DDBJ whole genome shotgun (WGS) entry which is preliminary data.</text>
</comment>
<evidence type="ECO:0000256" key="1">
    <source>
        <dbReference type="ARBA" id="ARBA00009437"/>
    </source>
</evidence>
<keyword evidence="3" id="KW-0238">DNA-binding</keyword>
<dbReference type="SUPFAM" id="SSF46785">
    <property type="entry name" value="Winged helix' DNA-binding domain"/>
    <property type="match status" value="1"/>
</dbReference>
<keyword evidence="7" id="KW-1185">Reference proteome</keyword>
<dbReference type="PANTHER" id="PTHR30537:SF5">
    <property type="entry name" value="HTH-TYPE TRANSCRIPTIONAL ACTIVATOR TTDR-RELATED"/>
    <property type="match status" value="1"/>
</dbReference>
<dbReference type="SUPFAM" id="SSF53850">
    <property type="entry name" value="Periplasmic binding protein-like II"/>
    <property type="match status" value="1"/>
</dbReference>
<dbReference type="Gene3D" id="1.10.10.10">
    <property type="entry name" value="Winged helix-like DNA-binding domain superfamily/Winged helix DNA-binding domain"/>
    <property type="match status" value="1"/>
</dbReference>
<dbReference type="GO" id="GO:0006351">
    <property type="term" value="P:DNA-templated transcription"/>
    <property type="evidence" value="ECO:0007669"/>
    <property type="project" value="TreeGrafter"/>
</dbReference>
<protein>
    <submittedName>
        <fullName evidence="6">LysR family transcriptional regulator</fullName>
    </submittedName>
</protein>
<dbReference type="PROSITE" id="PS50931">
    <property type="entry name" value="HTH_LYSR"/>
    <property type="match status" value="1"/>
</dbReference>
<sequence>MDRLETMQVFVEVAKHKSFVAASEQLNLSAPAVTRAIAALENRLEVKLFHRTTRHVRLTEAGERYLTDAKRILDDIEESEAAAAGLYATPSGVLTITAPVLFGEMHVMPIVAEYMRRYPDVSVRAIFSDRVTSLQEDELDIAIRIGHLKDSSLFATQVGSVRRIIVGSPDYFQQHGIPCSPSELSKHQIIFPTMYSPSANWGFVVDGKKQILKLSPRLHCFQGGAAIKAVMLGAGITRVMSYQVGDKLADGSLQRILTEFEEPPLPVNILRLEGRRMNAKIRSFLDLASERLKVNPYIREQ</sequence>
<dbReference type="GO" id="GO:0003700">
    <property type="term" value="F:DNA-binding transcription factor activity"/>
    <property type="evidence" value="ECO:0007669"/>
    <property type="project" value="InterPro"/>
</dbReference>
<dbReference type="InterPro" id="IPR000847">
    <property type="entry name" value="LysR_HTH_N"/>
</dbReference>
<dbReference type="PRINTS" id="PR00039">
    <property type="entry name" value="HTHLYSR"/>
</dbReference>
<dbReference type="Pfam" id="PF03466">
    <property type="entry name" value="LysR_substrate"/>
    <property type="match status" value="1"/>
</dbReference>
<evidence type="ECO:0000256" key="2">
    <source>
        <dbReference type="ARBA" id="ARBA00023015"/>
    </source>
</evidence>